<dbReference type="EC" id="4.1.1.15" evidence="3 10"/>
<name>A0AAN7JPY2_9MYRT</name>
<comment type="catalytic activity">
    <reaction evidence="10">
        <text>L-glutamate + H(+) = 4-aminobutanoate + CO2</text>
        <dbReference type="Rhea" id="RHEA:17785"/>
        <dbReference type="ChEBI" id="CHEBI:15378"/>
        <dbReference type="ChEBI" id="CHEBI:16526"/>
        <dbReference type="ChEBI" id="CHEBI:29985"/>
        <dbReference type="ChEBI" id="CHEBI:59888"/>
        <dbReference type="EC" id="4.1.1.15"/>
    </reaction>
</comment>
<dbReference type="InterPro" id="IPR015421">
    <property type="entry name" value="PyrdxlP-dep_Trfase_major"/>
</dbReference>
<evidence type="ECO:0000313" key="12">
    <source>
        <dbReference type="Proteomes" id="UP001345219"/>
    </source>
</evidence>
<dbReference type="FunFam" id="3.40.640.10:FF:000022">
    <property type="entry name" value="Glutamate decarboxylase"/>
    <property type="match status" value="1"/>
</dbReference>
<dbReference type="FunFam" id="4.10.280.50:FF:000002">
    <property type="entry name" value="Glutamate decarboxylase"/>
    <property type="match status" value="1"/>
</dbReference>
<organism evidence="11 12">
    <name type="scientific">Trapa incisa</name>
    <dbReference type="NCBI Taxonomy" id="236973"/>
    <lineage>
        <taxon>Eukaryota</taxon>
        <taxon>Viridiplantae</taxon>
        <taxon>Streptophyta</taxon>
        <taxon>Embryophyta</taxon>
        <taxon>Tracheophyta</taxon>
        <taxon>Spermatophyta</taxon>
        <taxon>Magnoliopsida</taxon>
        <taxon>eudicotyledons</taxon>
        <taxon>Gunneridae</taxon>
        <taxon>Pentapetalae</taxon>
        <taxon>rosids</taxon>
        <taxon>malvids</taxon>
        <taxon>Myrtales</taxon>
        <taxon>Lythraceae</taxon>
        <taxon>Trapa</taxon>
    </lineage>
</organism>
<keyword evidence="5" id="KW-0112">Calmodulin-binding</keyword>
<dbReference type="GO" id="GO:0004351">
    <property type="term" value="F:glutamate decarboxylase activity"/>
    <property type="evidence" value="ECO:0007669"/>
    <property type="project" value="UniProtKB-EC"/>
</dbReference>
<evidence type="ECO:0000256" key="1">
    <source>
        <dbReference type="ARBA" id="ARBA00001933"/>
    </source>
</evidence>
<comment type="similarity">
    <text evidence="2 9">Belongs to the group II decarboxylase family.</text>
</comment>
<evidence type="ECO:0000256" key="3">
    <source>
        <dbReference type="ARBA" id="ARBA00012421"/>
    </source>
</evidence>
<evidence type="ECO:0000256" key="5">
    <source>
        <dbReference type="ARBA" id="ARBA00022860"/>
    </source>
</evidence>
<keyword evidence="4 10" id="KW-0210">Decarboxylase</keyword>
<dbReference type="GO" id="GO:0006538">
    <property type="term" value="P:L-glutamate catabolic process"/>
    <property type="evidence" value="ECO:0007669"/>
    <property type="project" value="TreeGrafter"/>
</dbReference>
<dbReference type="GO" id="GO:0005829">
    <property type="term" value="C:cytosol"/>
    <property type="evidence" value="ECO:0007669"/>
    <property type="project" value="TreeGrafter"/>
</dbReference>
<dbReference type="InterPro" id="IPR010107">
    <property type="entry name" value="Glutamate_decarboxylase"/>
</dbReference>
<dbReference type="PANTHER" id="PTHR43321">
    <property type="entry name" value="GLUTAMATE DECARBOXYLASE"/>
    <property type="match status" value="1"/>
</dbReference>
<comment type="caution">
    <text evidence="11">The sequence shown here is derived from an EMBL/GenBank/DDBJ whole genome shotgun (WGS) entry which is preliminary data.</text>
</comment>
<proteinExistence type="inferred from homology"/>
<accession>A0AAN7JPY2</accession>
<feature type="modified residue" description="N6-(pyridoxal phosphate)lysine" evidence="8">
    <location>
        <position position="277"/>
    </location>
</feature>
<evidence type="ECO:0000313" key="11">
    <source>
        <dbReference type="EMBL" id="KAK4750973.1"/>
    </source>
</evidence>
<evidence type="ECO:0000256" key="8">
    <source>
        <dbReference type="PIRSR" id="PIRSR602129-50"/>
    </source>
</evidence>
<keyword evidence="6 8" id="KW-0663">Pyridoxal phosphate</keyword>
<comment type="cofactor">
    <cofactor evidence="1 8 9">
        <name>pyridoxal 5'-phosphate</name>
        <dbReference type="ChEBI" id="CHEBI:597326"/>
    </cofactor>
</comment>
<dbReference type="Gene3D" id="4.10.280.50">
    <property type="match status" value="1"/>
</dbReference>
<evidence type="ECO:0000256" key="6">
    <source>
        <dbReference type="ARBA" id="ARBA00022898"/>
    </source>
</evidence>
<keyword evidence="7 9" id="KW-0456">Lyase</keyword>
<dbReference type="InterPro" id="IPR015424">
    <property type="entry name" value="PyrdxlP-dep_Trfase"/>
</dbReference>
<dbReference type="Gene3D" id="3.40.640.10">
    <property type="entry name" value="Type I PLP-dependent aspartate aminotransferase-like (Major domain)"/>
    <property type="match status" value="1"/>
</dbReference>
<evidence type="ECO:0000256" key="10">
    <source>
        <dbReference type="RuleBase" id="RU361171"/>
    </source>
</evidence>
<dbReference type="GO" id="GO:0005516">
    <property type="term" value="F:calmodulin binding"/>
    <property type="evidence" value="ECO:0007669"/>
    <property type="project" value="UniProtKB-KW"/>
</dbReference>
<dbReference type="AlphaFoldDB" id="A0AAN7JPY2"/>
<dbReference type="NCBIfam" id="TIGR01788">
    <property type="entry name" value="Glu-decarb-GAD"/>
    <property type="match status" value="1"/>
</dbReference>
<dbReference type="InterPro" id="IPR002129">
    <property type="entry name" value="PyrdxlP-dep_de-COase"/>
</dbReference>
<dbReference type="FunFam" id="3.90.1150.160:FF:000001">
    <property type="entry name" value="Glutamate decarboxylase"/>
    <property type="match status" value="1"/>
</dbReference>
<dbReference type="PANTHER" id="PTHR43321:SF22">
    <property type="entry name" value="GLUTAMATE DECARBOXYLASE 5"/>
    <property type="match status" value="1"/>
</dbReference>
<dbReference type="EMBL" id="JAXIOK010000017">
    <property type="protein sequence ID" value="KAK4750973.1"/>
    <property type="molecule type" value="Genomic_DNA"/>
</dbReference>
<evidence type="ECO:0000256" key="7">
    <source>
        <dbReference type="ARBA" id="ARBA00023239"/>
    </source>
</evidence>
<reference evidence="11 12" key="1">
    <citation type="journal article" date="2023" name="Hortic Res">
        <title>Pangenome of water caltrop reveals structural variations and asymmetric subgenome divergence after allopolyploidization.</title>
        <authorList>
            <person name="Zhang X."/>
            <person name="Chen Y."/>
            <person name="Wang L."/>
            <person name="Yuan Y."/>
            <person name="Fang M."/>
            <person name="Shi L."/>
            <person name="Lu R."/>
            <person name="Comes H.P."/>
            <person name="Ma Y."/>
            <person name="Chen Y."/>
            <person name="Huang G."/>
            <person name="Zhou Y."/>
            <person name="Zheng Z."/>
            <person name="Qiu Y."/>
        </authorList>
    </citation>
    <scope>NUCLEOTIDE SEQUENCE [LARGE SCALE GENOMIC DNA]</scope>
    <source>
        <tissue evidence="11">Roots</tissue>
    </source>
</reference>
<protein>
    <recommendedName>
        <fullName evidence="3 10">Glutamate decarboxylase</fullName>
        <ecNumber evidence="3 10">4.1.1.15</ecNumber>
    </recommendedName>
</protein>
<gene>
    <name evidence="11" type="ORF">SAY87_004455</name>
</gene>
<dbReference type="Pfam" id="PF00282">
    <property type="entry name" value="Pyridoxal_deC"/>
    <property type="match status" value="1"/>
</dbReference>
<dbReference type="GO" id="GO:0030170">
    <property type="term" value="F:pyridoxal phosphate binding"/>
    <property type="evidence" value="ECO:0007669"/>
    <property type="project" value="InterPro"/>
</dbReference>
<sequence length="491" mass="55702">MAITTRVTDSEEHVHSTFGTRYVRDPLPRYKMPEKSIPKDAAYQIINDELMLDGNPRLNLASFVTTWMEPECDKLIMASINKNYVDMDEYPVTTELQNRCVNMIAHLFNAPVGESETAIGVGTVGSSEAIMLAGLAFKRKWQQRRRAQGLPCDKPNMVTGANVQVCWEKFARYFEVELKEVKLREGYYVMDPEKAVEMVDENTICVAAILGSTLTGEFEDVKALNDLLTKKNAETGWDTPIHVDAASGGFIAPFLYPDLEWDFRLPLVKSINVSGHKYGLVYAGVGWAIWRTKDDLPDDLVFHINYLGADQPTFTLNFSKGSSQIIAQYYQFIRLGFEGYRNIIQNCMENARVLKEGIERTGQFEVLSKDVGVPLVAFMLKDTTKHTVFHIAEGLRRFGWIVPAYTMPADAQHIAVLRVVIREDFNRSLAMRLVTDIEKVLGELEVRANRGATKTHVDSDEKLAKKTVEQIQEEVTRHWKKFVQGRKTIVC</sequence>
<dbReference type="Gene3D" id="3.90.1150.160">
    <property type="match status" value="1"/>
</dbReference>
<dbReference type="CDD" id="cd06450">
    <property type="entry name" value="DOPA_deC_like"/>
    <property type="match status" value="1"/>
</dbReference>
<dbReference type="SUPFAM" id="SSF53383">
    <property type="entry name" value="PLP-dependent transferases"/>
    <property type="match status" value="1"/>
</dbReference>
<evidence type="ECO:0000256" key="2">
    <source>
        <dbReference type="ARBA" id="ARBA00009533"/>
    </source>
</evidence>
<evidence type="ECO:0000256" key="4">
    <source>
        <dbReference type="ARBA" id="ARBA00022793"/>
    </source>
</evidence>
<evidence type="ECO:0000256" key="9">
    <source>
        <dbReference type="RuleBase" id="RU000382"/>
    </source>
</evidence>
<dbReference type="Proteomes" id="UP001345219">
    <property type="component" value="Chromosome 4"/>
</dbReference>
<keyword evidence="12" id="KW-1185">Reference proteome</keyword>